<dbReference type="PROSITE" id="PS50097">
    <property type="entry name" value="BTB"/>
    <property type="match status" value="1"/>
</dbReference>
<sequence>MESDLQLERVEDLWFPHGNLILRAENTIFRVHSDILGARSSVFRDMIAFPQPPQSEGDTLPRQDAVRLHDSAAEFEVFLRAIFDSSFFMPPPSPVTFPAVIGVMRLAHKYDVQFLFRRALSHLELLYPTTLSEYQSGRSIPRTTTQHIREYHTGNSLSAIRAASEVGTLWILPTAYYTMIKDSDTIQAIYDDLRPDEVRMCWTAQLKCARAVSTTHQFLTGIPTESCASDSCRRVASEALNNIECWRDDEVDLDPLDKWVLDYMSPGDALCSGCGDLGAGMFSEEQRRFWEGMPAMFGLSSWADLMEMRREAMKEAMEA</sequence>
<dbReference type="InterPro" id="IPR011333">
    <property type="entry name" value="SKP1/BTB/POZ_sf"/>
</dbReference>
<organism evidence="2 3">
    <name type="scientific">Favolaschia claudopus</name>
    <dbReference type="NCBI Taxonomy" id="2862362"/>
    <lineage>
        <taxon>Eukaryota</taxon>
        <taxon>Fungi</taxon>
        <taxon>Dikarya</taxon>
        <taxon>Basidiomycota</taxon>
        <taxon>Agaricomycotina</taxon>
        <taxon>Agaricomycetes</taxon>
        <taxon>Agaricomycetidae</taxon>
        <taxon>Agaricales</taxon>
        <taxon>Marasmiineae</taxon>
        <taxon>Mycenaceae</taxon>
        <taxon>Favolaschia</taxon>
    </lineage>
</organism>
<dbReference type="AlphaFoldDB" id="A0AAV9ZSI5"/>
<protein>
    <submittedName>
        <fullName evidence="2">BTB domain-containing protein</fullName>
    </submittedName>
</protein>
<evidence type="ECO:0000259" key="1">
    <source>
        <dbReference type="PROSITE" id="PS50097"/>
    </source>
</evidence>
<gene>
    <name evidence="2" type="ORF">R3P38DRAFT_2741562</name>
</gene>
<dbReference type="Gene3D" id="3.30.710.10">
    <property type="entry name" value="Potassium Channel Kv1.1, Chain A"/>
    <property type="match status" value="1"/>
</dbReference>
<evidence type="ECO:0000313" key="3">
    <source>
        <dbReference type="Proteomes" id="UP001362999"/>
    </source>
</evidence>
<feature type="domain" description="BTB" evidence="1">
    <location>
        <begin position="18"/>
        <end position="91"/>
    </location>
</feature>
<dbReference type="SUPFAM" id="SSF54695">
    <property type="entry name" value="POZ domain"/>
    <property type="match status" value="1"/>
</dbReference>
<accession>A0AAV9ZSI5</accession>
<evidence type="ECO:0000313" key="2">
    <source>
        <dbReference type="EMBL" id="KAK6991764.1"/>
    </source>
</evidence>
<reference evidence="2 3" key="1">
    <citation type="journal article" date="2024" name="J Genomics">
        <title>Draft genome sequencing and assembly of Favolaschia claudopus CIRM-BRFM 2984 isolated from oak limbs.</title>
        <authorList>
            <person name="Navarro D."/>
            <person name="Drula E."/>
            <person name="Chaduli D."/>
            <person name="Cazenave R."/>
            <person name="Ahrendt S."/>
            <person name="Wang J."/>
            <person name="Lipzen A."/>
            <person name="Daum C."/>
            <person name="Barry K."/>
            <person name="Grigoriev I.V."/>
            <person name="Favel A."/>
            <person name="Rosso M.N."/>
            <person name="Martin F."/>
        </authorList>
    </citation>
    <scope>NUCLEOTIDE SEQUENCE [LARGE SCALE GENOMIC DNA]</scope>
    <source>
        <strain evidence="2 3">CIRM-BRFM 2984</strain>
    </source>
</reference>
<dbReference type="Proteomes" id="UP001362999">
    <property type="component" value="Unassembled WGS sequence"/>
</dbReference>
<dbReference type="CDD" id="cd18186">
    <property type="entry name" value="BTB_POZ_ZBTB_KLHL-like"/>
    <property type="match status" value="1"/>
</dbReference>
<dbReference type="InterPro" id="IPR000210">
    <property type="entry name" value="BTB/POZ_dom"/>
</dbReference>
<proteinExistence type="predicted"/>
<comment type="caution">
    <text evidence="2">The sequence shown here is derived from an EMBL/GenBank/DDBJ whole genome shotgun (WGS) entry which is preliminary data.</text>
</comment>
<dbReference type="SMART" id="SM00225">
    <property type="entry name" value="BTB"/>
    <property type="match status" value="1"/>
</dbReference>
<keyword evidence="3" id="KW-1185">Reference proteome</keyword>
<name>A0AAV9ZSI5_9AGAR</name>
<dbReference type="EMBL" id="JAWWNJ010000115">
    <property type="protein sequence ID" value="KAK6991764.1"/>
    <property type="molecule type" value="Genomic_DNA"/>
</dbReference>